<dbReference type="EnsemblBacteria" id="AAS97554">
    <property type="protein sequence ID" value="AAS97554"/>
    <property type="gene ID" value="DVU_3083"/>
</dbReference>
<evidence type="ECO:0000313" key="1">
    <source>
        <dbReference type="EMBL" id="AAS97554.1"/>
    </source>
</evidence>
<keyword evidence="2" id="KW-1185">Reference proteome</keyword>
<gene>
    <name evidence="1" type="ordered locus">DVU_3083</name>
</gene>
<dbReference type="HOGENOM" id="CLU_2972098_0_0_7"/>
<dbReference type="AlphaFoldDB" id="Q726M3"/>
<name>Q726M3_NITV2</name>
<dbReference type="Proteomes" id="UP000002194">
    <property type="component" value="Chromosome"/>
</dbReference>
<reference evidence="1 2" key="1">
    <citation type="journal article" date="2004" name="Nat. Biotechnol.">
        <title>The genome sequence of the anaerobic, sulfate-reducing bacterium Desulfovibrio vulgaris Hildenborough.</title>
        <authorList>
            <person name="Heidelberg J.F."/>
            <person name="Seshadri R."/>
            <person name="Haveman S.A."/>
            <person name="Hemme C.L."/>
            <person name="Paulsen I.T."/>
            <person name="Kolonay J.F."/>
            <person name="Eisen J.A."/>
            <person name="Ward N."/>
            <person name="Methe B."/>
            <person name="Brinkac L.M."/>
            <person name="Daugherty S.C."/>
            <person name="Deboy R.T."/>
            <person name="Dodson R.J."/>
            <person name="Durkin A.S."/>
            <person name="Madupu R."/>
            <person name="Nelson W.C."/>
            <person name="Sullivan S.A."/>
            <person name="Fouts D."/>
            <person name="Haft D.H."/>
            <person name="Selengut J."/>
            <person name="Peterson J.D."/>
            <person name="Davidsen T.M."/>
            <person name="Zafar N."/>
            <person name="Zhou L."/>
            <person name="Radune D."/>
            <person name="Dimitrov G."/>
            <person name="Hance M."/>
            <person name="Tran K."/>
            <person name="Khouri H."/>
            <person name="Gill J."/>
            <person name="Utterback T.R."/>
            <person name="Feldblyum T.V."/>
            <person name="Wall J.D."/>
            <person name="Voordouw G."/>
            <person name="Fraser C.M."/>
        </authorList>
    </citation>
    <scope>NUCLEOTIDE SEQUENCE [LARGE SCALE GENOMIC DNA]</scope>
    <source>
        <strain evidence="2">ATCC 29579 / DSM 644 / NCIMB 8303 / VKM B-1760 / Hildenborough</strain>
    </source>
</reference>
<dbReference type="PaxDb" id="882-DVU_3083"/>
<accession>Q726M3</accession>
<organism evidence="1 2">
    <name type="scientific">Nitratidesulfovibrio vulgaris (strain ATCC 29579 / DSM 644 / CCUG 34227 / NCIMB 8303 / VKM B-1760 / Hildenborough)</name>
    <name type="common">Desulfovibrio vulgaris</name>
    <dbReference type="NCBI Taxonomy" id="882"/>
    <lineage>
        <taxon>Bacteria</taxon>
        <taxon>Pseudomonadati</taxon>
        <taxon>Thermodesulfobacteriota</taxon>
        <taxon>Desulfovibrionia</taxon>
        <taxon>Desulfovibrionales</taxon>
        <taxon>Desulfovibrionaceae</taxon>
        <taxon>Nitratidesulfovibrio</taxon>
    </lineage>
</organism>
<protein>
    <submittedName>
        <fullName evidence="1">Uncharacterized protein</fullName>
    </submittedName>
</protein>
<proteinExistence type="predicted"/>
<sequence length="58" mass="6755">MPPPLRKIVVSTQNTMRAYPMQKARAFARASINRSSPDIPQHFFHEGKRATLQRLRLH</sequence>
<evidence type="ECO:0000313" key="2">
    <source>
        <dbReference type="Proteomes" id="UP000002194"/>
    </source>
</evidence>
<dbReference type="EMBL" id="AE017285">
    <property type="protein sequence ID" value="AAS97554.1"/>
    <property type="molecule type" value="Genomic_DNA"/>
</dbReference>
<dbReference type="KEGG" id="dvu:DVU_3083"/>